<accession>W1F3P3</accession>
<sequence>MTIAKKQTARHNCRTVIAYCCAFVAAPEIALPPSENVFTNATRGVAGS</sequence>
<dbReference type="EMBL" id="CBWN010000129">
    <property type="protein sequence ID" value="CDL28430.1"/>
    <property type="molecule type" value="Genomic_DNA"/>
</dbReference>
<name>W1F3P3_ECOLX</name>
<organism evidence="1 2">
    <name type="scientific">Escherichia coli ISC7</name>
    <dbReference type="NCBI Taxonomy" id="1432555"/>
    <lineage>
        <taxon>Bacteria</taxon>
        <taxon>Pseudomonadati</taxon>
        <taxon>Pseudomonadota</taxon>
        <taxon>Gammaproteobacteria</taxon>
        <taxon>Enterobacterales</taxon>
        <taxon>Enterobacteriaceae</taxon>
        <taxon>Escherichia</taxon>
    </lineage>
</organism>
<reference evidence="1 2" key="1">
    <citation type="submission" date="2013-10" db="EMBL/GenBank/DDBJ databases">
        <title>Antibiotic resistance diversity of beta-lactamase producers in the General Hospital Vienna.</title>
        <authorList>
            <person name="Barisic I."/>
            <person name="Mitteregger D."/>
            <person name="Hirschl A.M."/>
            <person name="Noehammer C."/>
            <person name="Wiesinger-Mayr H."/>
        </authorList>
    </citation>
    <scope>NUCLEOTIDE SEQUENCE [LARGE SCALE GENOMIC DNA]</scope>
    <source>
        <strain evidence="1 2">ISC7</strain>
    </source>
</reference>
<proteinExistence type="predicted"/>
<evidence type="ECO:0000313" key="1">
    <source>
        <dbReference type="EMBL" id="CDL28430.1"/>
    </source>
</evidence>
<dbReference type="AlphaFoldDB" id="W1F3P3"/>
<comment type="caution">
    <text evidence="1">The sequence shown here is derived from an EMBL/GenBank/DDBJ whole genome shotgun (WGS) entry which is preliminary data.</text>
</comment>
<evidence type="ECO:0000313" key="2">
    <source>
        <dbReference type="Proteomes" id="UP000019199"/>
    </source>
</evidence>
<dbReference type="Proteomes" id="UP000019199">
    <property type="component" value="Unassembled WGS sequence"/>
</dbReference>
<protein>
    <submittedName>
        <fullName evidence="1">Uncharacterized protein</fullName>
    </submittedName>
</protein>